<dbReference type="RefSeq" id="XP_001018116.2">
    <property type="nucleotide sequence ID" value="XM_001018116.2"/>
</dbReference>
<feature type="transmembrane region" description="Helical" evidence="1">
    <location>
        <begin position="177"/>
        <end position="196"/>
    </location>
</feature>
<feature type="transmembrane region" description="Helical" evidence="1">
    <location>
        <begin position="118"/>
        <end position="136"/>
    </location>
</feature>
<dbReference type="AlphaFoldDB" id="I7MK89"/>
<feature type="transmembrane region" description="Helical" evidence="1">
    <location>
        <begin position="364"/>
        <end position="391"/>
    </location>
</feature>
<sequence>MFAGTPVKMQLQFLVLCLIYAFQCTVFNAIPFLYYRSDLECKIDGKWQICQEQDICNNGYEYQFTNTNGMKSISMDYGLICNQRLTESTLISIGFIGQFSAFFIAIFTEVPKNQKTKVLFLSILVEGIILYSTALIKGFIYWIMIVIFVWNFVYSYLYSQIFAYINDMYTDSIKDNSINILNIFWTSCALLYIIYAQFDGNWINYVAYFSGVTVFTLSILFFALQSPPAEVDPIIEPLRKFSVNELASDKQIAKEQQRNFIEDLIQKFRSLKNNKKYLVNCLIFICAWTTFQLSYSTPFIAFNNLGGDIQRNVLVSVIVDVASSFASFFILYFIDGFKALNYNIIIIAILQTVSYFFAYNNFAVQLIVILATKLSTRLGLTTCLAVLPFVLPYIFNQLTFNIANVIAILLSALLPYYSYYMQLYQLSIFCGIGVLHFLLLLLVQGFKKLADENSEIKASRISKSVIKRSSFGPVRKNSDMLIETILRKSSMIVPQAGLMLLDKQSATIDKIYNLQAKQSELETINEI</sequence>
<keyword evidence="1 2" id="KW-0812">Transmembrane</keyword>
<protein>
    <submittedName>
        <fullName evidence="2">Transmembrane protein, putative</fullName>
    </submittedName>
</protein>
<evidence type="ECO:0000256" key="1">
    <source>
        <dbReference type="SAM" id="Phobius"/>
    </source>
</evidence>
<proteinExistence type="predicted"/>
<keyword evidence="1" id="KW-0472">Membrane</keyword>
<feature type="transmembrane region" description="Helical" evidence="1">
    <location>
        <begin position="202"/>
        <end position="224"/>
    </location>
</feature>
<dbReference type="Proteomes" id="UP000009168">
    <property type="component" value="Unassembled WGS sequence"/>
</dbReference>
<feature type="transmembrane region" description="Helical" evidence="1">
    <location>
        <begin position="340"/>
        <end position="358"/>
    </location>
</feature>
<dbReference type="SUPFAM" id="SSF103473">
    <property type="entry name" value="MFS general substrate transporter"/>
    <property type="match status" value="1"/>
</dbReference>
<dbReference type="InParanoid" id="I7MK89"/>
<name>I7MK89_TETTS</name>
<feature type="transmembrane region" description="Helical" evidence="1">
    <location>
        <begin position="89"/>
        <end position="106"/>
    </location>
</feature>
<feature type="transmembrane region" description="Helical" evidence="1">
    <location>
        <begin position="313"/>
        <end position="333"/>
    </location>
</feature>
<feature type="transmembrane region" description="Helical" evidence="1">
    <location>
        <begin position="423"/>
        <end position="443"/>
    </location>
</feature>
<dbReference type="GeneID" id="7840357"/>
<dbReference type="InterPro" id="IPR036259">
    <property type="entry name" value="MFS_trans_sf"/>
</dbReference>
<keyword evidence="3" id="KW-1185">Reference proteome</keyword>
<dbReference type="OrthoDB" id="322496at2759"/>
<keyword evidence="1" id="KW-1133">Transmembrane helix</keyword>
<feature type="transmembrane region" description="Helical" evidence="1">
    <location>
        <begin position="142"/>
        <end position="165"/>
    </location>
</feature>
<dbReference type="KEGG" id="tet:TTHERM_00277580"/>
<feature type="transmembrane region" description="Helical" evidence="1">
    <location>
        <begin position="398"/>
        <end position="417"/>
    </location>
</feature>
<accession>I7MK89</accession>
<evidence type="ECO:0000313" key="3">
    <source>
        <dbReference type="Proteomes" id="UP000009168"/>
    </source>
</evidence>
<reference evidence="3" key="1">
    <citation type="journal article" date="2006" name="PLoS Biol.">
        <title>Macronuclear genome sequence of the ciliate Tetrahymena thermophila, a model eukaryote.</title>
        <authorList>
            <person name="Eisen J.A."/>
            <person name="Coyne R.S."/>
            <person name="Wu M."/>
            <person name="Wu D."/>
            <person name="Thiagarajan M."/>
            <person name="Wortman J.R."/>
            <person name="Badger J.H."/>
            <person name="Ren Q."/>
            <person name="Amedeo P."/>
            <person name="Jones K.M."/>
            <person name="Tallon L.J."/>
            <person name="Delcher A.L."/>
            <person name="Salzberg S.L."/>
            <person name="Silva J.C."/>
            <person name="Haas B.J."/>
            <person name="Majoros W.H."/>
            <person name="Farzad M."/>
            <person name="Carlton J.M."/>
            <person name="Smith R.K. Jr."/>
            <person name="Garg J."/>
            <person name="Pearlman R.E."/>
            <person name="Karrer K.M."/>
            <person name="Sun L."/>
            <person name="Manning G."/>
            <person name="Elde N.C."/>
            <person name="Turkewitz A.P."/>
            <person name="Asai D.J."/>
            <person name="Wilkes D.E."/>
            <person name="Wang Y."/>
            <person name="Cai H."/>
            <person name="Collins K."/>
            <person name="Stewart B.A."/>
            <person name="Lee S.R."/>
            <person name="Wilamowska K."/>
            <person name="Weinberg Z."/>
            <person name="Ruzzo W.L."/>
            <person name="Wloga D."/>
            <person name="Gaertig J."/>
            <person name="Frankel J."/>
            <person name="Tsao C.-C."/>
            <person name="Gorovsky M.A."/>
            <person name="Keeling P.J."/>
            <person name="Waller R.F."/>
            <person name="Patron N.J."/>
            <person name="Cherry J.M."/>
            <person name="Stover N.A."/>
            <person name="Krieger C.J."/>
            <person name="del Toro C."/>
            <person name="Ryder H.F."/>
            <person name="Williamson S.C."/>
            <person name="Barbeau R.A."/>
            <person name="Hamilton E.P."/>
            <person name="Orias E."/>
        </authorList>
    </citation>
    <scope>NUCLEOTIDE SEQUENCE [LARGE SCALE GENOMIC DNA]</scope>
    <source>
        <strain evidence="3">SB210</strain>
    </source>
</reference>
<gene>
    <name evidence="2" type="ORF">TTHERM_00277580</name>
</gene>
<organism evidence="2 3">
    <name type="scientific">Tetrahymena thermophila (strain SB210)</name>
    <dbReference type="NCBI Taxonomy" id="312017"/>
    <lineage>
        <taxon>Eukaryota</taxon>
        <taxon>Sar</taxon>
        <taxon>Alveolata</taxon>
        <taxon>Ciliophora</taxon>
        <taxon>Intramacronucleata</taxon>
        <taxon>Oligohymenophorea</taxon>
        <taxon>Hymenostomatida</taxon>
        <taxon>Tetrahymenina</taxon>
        <taxon>Tetrahymenidae</taxon>
        <taxon>Tetrahymena</taxon>
    </lineage>
</organism>
<feature type="transmembrane region" description="Helical" evidence="1">
    <location>
        <begin position="277"/>
        <end position="301"/>
    </location>
</feature>
<feature type="transmembrane region" description="Helical" evidence="1">
    <location>
        <begin position="12"/>
        <end position="34"/>
    </location>
</feature>
<evidence type="ECO:0000313" key="2">
    <source>
        <dbReference type="EMBL" id="EAR97871.2"/>
    </source>
</evidence>
<dbReference type="EMBL" id="GG662656">
    <property type="protein sequence ID" value="EAR97871.2"/>
    <property type="molecule type" value="Genomic_DNA"/>
</dbReference>